<evidence type="ECO:0000256" key="4">
    <source>
        <dbReference type="ARBA" id="ARBA00022722"/>
    </source>
</evidence>
<keyword evidence="12" id="KW-1185">Reference proteome</keyword>
<feature type="domain" description="DDE Tnp4" evidence="10">
    <location>
        <begin position="2"/>
        <end position="138"/>
    </location>
</feature>
<protein>
    <recommendedName>
        <fullName evidence="10">DDE Tnp4 domain-containing protein</fullName>
    </recommendedName>
</protein>
<comment type="similarity">
    <text evidence="3">Belongs to the HARBI1 family.</text>
</comment>
<dbReference type="GO" id="GO:0016787">
    <property type="term" value="F:hydrolase activity"/>
    <property type="evidence" value="ECO:0007669"/>
    <property type="project" value="UniProtKB-KW"/>
</dbReference>
<dbReference type="EMBL" id="JAMRDG010000002">
    <property type="protein sequence ID" value="KAJ3686380.1"/>
    <property type="molecule type" value="Genomic_DNA"/>
</dbReference>
<keyword evidence="9" id="KW-0472">Membrane</keyword>
<organism evidence="11 12">
    <name type="scientific">Rhynchospora tenuis</name>
    <dbReference type="NCBI Taxonomy" id="198213"/>
    <lineage>
        <taxon>Eukaryota</taxon>
        <taxon>Viridiplantae</taxon>
        <taxon>Streptophyta</taxon>
        <taxon>Embryophyta</taxon>
        <taxon>Tracheophyta</taxon>
        <taxon>Spermatophyta</taxon>
        <taxon>Magnoliopsida</taxon>
        <taxon>Liliopsida</taxon>
        <taxon>Poales</taxon>
        <taxon>Cyperaceae</taxon>
        <taxon>Cyperoideae</taxon>
        <taxon>Rhynchosporeae</taxon>
        <taxon>Rhynchospora</taxon>
    </lineage>
</organism>
<dbReference type="Proteomes" id="UP001210211">
    <property type="component" value="Unassembled WGS sequence"/>
</dbReference>
<sequence>MTQNVIAVVDFNGNFRAVVVGWEGSTHDSLVLRRTIDAGFTVPKGRYYLVDGGYANTQQFLAPYCGKTYHLAQFQQRRPRNRYENAEELHNHRHAQLRNVVEKAFGILKGRFRILRDMHRYKYSFQTNLVIAYCVLHNFINRHQRVQVDFEEDATSSDGSDDPDTDVPSTSANVSGAQMLKEGVHLETVLEICCGMQDEQTEMILTIFATFCMVNIYLLVIFEVITELNRINLTCRW</sequence>
<dbReference type="PANTHER" id="PTHR22930:SF259">
    <property type="entry name" value="OS08G0106900 PROTEIN"/>
    <property type="match status" value="1"/>
</dbReference>
<dbReference type="InterPro" id="IPR027806">
    <property type="entry name" value="HARBI1_dom"/>
</dbReference>
<evidence type="ECO:0000256" key="2">
    <source>
        <dbReference type="ARBA" id="ARBA00004123"/>
    </source>
</evidence>
<dbReference type="GO" id="GO:0004518">
    <property type="term" value="F:nuclease activity"/>
    <property type="evidence" value="ECO:0007669"/>
    <property type="project" value="UniProtKB-KW"/>
</dbReference>
<dbReference type="PANTHER" id="PTHR22930">
    <property type="match status" value="1"/>
</dbReference>
<dbReference type="GO" id="GO:0046872">
    <property type="term" value="F:metal ion binding"/>
    <property type="evidence" value="ECO:0007669"/>
    <property type="project" value="UniProtKB-KW"/>
</dbReference>
<comment type="caution">
    <text evidence="11">The sequence shown here is derived from an EMBL/GenBank/DDBJ whole genome shotgun (WGS) entry which is preliminary data.</text>
</comment>
<feature type="transmembrane region" description="Helical" evidence="9">
    <location>
        <begin position="203"/>
        <end position="222"/>
    </location>
</feature>
<evidence type="ECO:0000256" key="7">
    <source>
        <dbReference type="ARBA" id="ARBA00023242"/>
    </source>
</evidence>
<feature type="region of interest" description="Disordered" evidence="8">
    <location>
        <begin position="151"/>
        <end position="172"/>
    </location>
</feature>
<evidence type="ECO:0000313" key="12">
    <source>
        <dbReference type="Proteomes" id="UP001210211"/>
    </source>
</evidence>
<evidence type="ECO:0000256" key="1">
    <source>
        <dbReference type="ARBA" id="ARBA00001968"/>
    </source>
</evidence>
<comment type="subcellular location">
    <subcellularLocation>
        <location evidence="2">Nucleus</location>
    </subcellularLocation>
</comment>
<name>A0AAD5Z3U3_9POAL</name>
<evidence type="ECO:0000256" key="6">
    <source>
        <dbReference type="ARBA" id="ARBA00022801"/>
    </source>
</evidence>
<evidence type="ECO:0000256" key="5">
    <source>
        <dbReference type="ARBA" id="ARBA00022723"/>
    </source>
</evidence>
<accession>A0AAD5Z3U3</accession>
<keyword evidence="5" id="KW-0479">Metal-binding</keyword>
<proteinExistence type="inferred from homology"/>
<keyword evidence="9" id="KW-0812">Transmembrane</keyword>
<dbReference type="AlphaFoldDB" id="A0AAD5Z3U3"/>
<feature type="compositionally biased region" description="Acidic residues" evidence="8">
    <location>
        <begin position="151"/>
        <end position="165"/>
    </location>
</feature>
<comment type="cofactor">
    <cofactor evidence="1">
        <name>a divalent metal cation</name>
        <dbReference type="ChEBI" id="CHEBI:60240"/>
    </cofactor>
</comment>
<keyword evidence="4" id="KW-0540">Nuclease</keyword>
<keyword evidence="6" id="KW-0378">Hydrolase</keyword>
<gene>
    <name evidence="11" type="ORF">LUZ61_015544</name>
</gene>
<reference evidence="11 12" key="1">
    <citation type="journal article" date="2022" name="Cell">
        <title>Repeat-based holocentromeres influence genome architecture and karyotype evolution.</title>
        <authorList>
            <person name="Hofstatter P.G."/>
            <person name="Thangavel G."/>
            <person name="Lux T."/>
            <person name="Neumann P."/>
            <person name="Vondrak T."/>
            <person name="Novak P."/>
            <person name="Zhang M."/>
            <person name="Costa L."/>
            <person name="Castellani M."/>
            <person name="Scott A."/>
            <person name="Toegelov H."/>
            <person name="Fuchs J."/>
            <person name="Mata-Sucre Y."/>
            <person name="Dias Y."/>
            <person name="Vanzela A.L.L."/>
            <person name="Huettel B."/>
            <person name="Almeida C.C.S."/>
            <person name="Simkova H."/>
            <person name="Souza G."/>
            <person name="Pedrosa-Harand A."/>
            <person name="Macas J."/>
            <person name="Mayer K.F.X."/>
            <person name="Houben A."/>
            <person name="Marques A."/>
        </authorList>
    </citation>
    <scope>NUCLEOTIDE SEQUENCE [LARGE SCALE GENOMIC DNA]</scope>
    <source>
        <strain evidence="11">RhyTen1mFocal</strain>
    </source>
</reference>
<evidence type="ECO:0000313" key="11">
    <source>
        <dbReference type="EMBL" id="KAJ3686380.1"/>
    </source>
</evidence>
<dbReference type="GO" id="GO:0005634">
    <property type="term" value="C:nucleus"/>
    <property type="evidence" value="ECO:0007669"/>
    <property type="project" value="UniProtKB-SubCell"/>
</dbReference>
<evidence type="ECO:0000256" key="3">
    <source>
        <dbReference type="ARBA" id="ARBA00006958"/>
    </source>
</evidence>
<dbReference type="Pfam" id="PF13359">
    <property type="entry name" value="DDE_Tnp_4"/>
    <property type="match status" value="1"/>
</dbReference>
<dbReference type="InterPro" id="IPR045249">
    <property type="entry name" value="HARBI1-like"/>
</dbReference>
<evidence type="ECO:0000256" key="9">
    <source>
        <dbReference type="SAM" id="Phobius"/>
    </source>
</evidence>
<evidence type="ECO:0000259" key="10">
    <source>
        <dbReference type="Pfam" id="PF13359"/>
    </source>
</evidence>
<keyword evidence="9" id="KW-1133">Transmembrane helix</keyword>
<keyword evidence="7" id="KW-0539">Nucleus</keyword>
<evidence type="ECO:0000256" key="8">
    <source>
        <dbReference type="SAM" id="MobiDB-lite"/>
    </source>
</evidence>